<proteinExistence type="predicted"/>
<feature type="transmembrane region" description="Helical" evidence="1">
    <location>
        <begin position="44"/>
        <end position="68"/>
    </location>
</feature>
<dbReference type="AlphaFoldDB" id="A0A9N7JKK5"/>
<name>A0A9N7JKK5_CLOSE</name>
<accession>A0A9N7JKK5</accession>
<dbReference type="Proteomes" id="UP000280586">
    <property type="component" value="Chromosome"/>
</dbReference>
<evidence type="ECO:0000313" key="3">
    <source>
        <dbReference type="Proteomes" id="UP000280586"/>
    </source>
</evidence>
<keyword evidence="1" id="KW-0472">Membrane</keyword>
<sequence>MLLTLFRNKIPFAAPTTPSIGWLTNSKISFAAPTSASPIPNKKLIVTLFIVINSLFLFILSFQFFLFLSETLNFTFS</sequence>
<keyword evidence="1" id="KW-0812">Transmembrane</keyword>
<organism evidence="2 3">
    <name type="scientific">Clostridium septicum</name>
    <dbReference type="NCBI Taxonomy" id="1504"/>
    <lineage>
        <taxon>Bacteria</taxon>
        <taxon>Bacillati</taxon>
        <taxon>Bacillota</taxon>
        <taxon>Clostridia</taxon>
        <taxon>Eubacteriales</taxon>
        <taxon>Clostridiaceae</taxon>
        <taxon>Clostridium</taxon>
    </lineage>
</organism>
<gene>
    <name evidence="2" type="ORF">CP523_05490</name>
</gene>
<dbReference type="KEGG" id="csep:CP523_05490"/>
<protein>
    <submittedName>
        <fullName evidence="2">Uncharacterized protein</fullName>
    </submittedName>
</protein>
<keyword evidence="1" id="KW-1133">Transmembrane helix</keyword>
<evidence type="ECO:0000256" key="1">
    <source>
        <dbReference type="SAM" id="Phobius"/>
    </source>
</evidence>
<evidence type="ECO:0000313" key="2">
    <source>
        <dbReference type="EMBL" id="AYE33964.1"/>
    </source>
</evidence>
<reference evidence="2 3" key="1">
    <citation type="submission" date="2017-09" db="EMBL/GenBank/DDBJ databases">
        <authorList>
            <person name="Thomas P."/>
            <person name="Seyboldt C."/>
        </authorList>
    </citation>
    <scope>NUCLEOTIDE SEQUENCE [LARGE SCALE GENOMIC DNA]</scope>
    <source>
        <strain evidence="2 3">DSM 7534</strain>
    </source>
</reference>
<dbReference type="EMBL" id="CP023671">
    <property type="protein sequence ID" value="AYE33964.1"/>
    <property type="molecule type" value="Genomic_DNA"/>
</dbReference>